<reference evidence="4 5" key="1">
    <citation type="submission" date="2013-03" db="EMBL/GenBank/DDBJ databases">
        <authorList>
            <person name="Fiebig A."/>
            <person name="Goeker M."/>
            <person name="Klenk H.-P.P."/>
        </authorList>
    </citation>
    <scope>NUCLEOTIDE SEQUENCE [LARGE SCALE GENOMIC DNA]</scope>
    <source>
        <strain evidence="4 5">DSM 17492</strain>
    </source>
</reference>
<dbReference type="PATRIC" id="fig|1122180.6.peg.528"/>
<keyword evidence="3" id="KW-0732">Signal</keyword>
<comment type="caution">
    <text evidence="4">The sequence shown here is derived from an EMBL/GenBank/DDBJ whole genome shotgun (WGS) entry which is preliminary data.</text>
</comment>
<keyword evidence="2" id="KW-0812">Transmembrane</keyword>
<dbReference type="EMBL" id="APGJ01000003">
    <property type="protein sequence ID" value="EYD73000.1"/>
    <property type="molecule type" value="Genomic_DNA"/>
</dbReference>
<gene>
    <name evidence="4" type="ORF">Lokhon_00525</name>
</gene>
<evidence type="ECO:0000256" key="1">
    <source>
        <dbReference type="SAM" id="MobiDB-lite"/>
    </source>
</evidence>
<feature type="region of interest" description="Disordered" evidence="1">
    <location>
        <begin position="55"/>
        <end position="79"/>
    </location>
</feature>
<protein>
    <submittedName>
        <fullName evidence="4">Uncharacterized protein</fullName>
    </submittedName>
</protein>
<proteinExistence type="predicted"/>
<feature type="signal peptide" evidence="3">
    <location>
        <begin position="1"/>
        <end position="20"/>
    </location>
</feature>
<keyword evidence="2" id="KW-0472">Membrane</keyword>
<dbReference type="AlphaFoldDB" id="A0A017HFB9"/>
<dbReference type="Proteomes" id="UP000025047">
    <property type="component" value="Unassembled WGS sequence"/>
</dbReference>
<evidence type="ECO:0000256" key="2">
    <source>
        <dbReference type="SAM" id="Phobius"/>
    </source>
</evidence>
<feature type="chain" id="PRO_5001493079" evidence="3">
    <location>
        <begin position="21"/>
        <end position="79"/>
    </location>
</feature>
<keyword evidence="5" id="KW-1185">Reference proteome</keyword>
<sequence>MRHIFLPTTALLAAPGAAFAHPGHVADLAGHDHWVAGAAIGLAIALGLWGALKGGRKEETAETSEASETGDQQGDEARA</sequence>
<dbReference type="eggNOG" id="ENOG5033CWU">
    <property type="taxonomic scope" value="Bacteria"/>
</dbReference>
<evidence type="ECO:0000313" key="5">
    <source>
        <dbReference type="Proteomes" id="UP000025047"/>
    </source>
</evidence>
<accession>A0A017HFB9</accession>
<name>A0A017HFB9_9RHOB</name>
<evidence type="ECO:0000313" key="4">
    <source>
        <dbReference type="EMBL" id="EYD73000.1"/>
    </source>
</evidence>
<dbReference type="InterPro" id="IPR046619">
    <property type="entry name" value="DUF6732"/>
</dbReference>
<feature type="transmembrane region" description="Helical" evidence="2">
    <location>
        <begin position="34"/>
        <end position="52"/>
    </location>
</feature>
<dbReference type="RefSeq" id="WP_017927968.1">
    <property type="nucleotide sequence ID" value="NZ_KB822996.1"/>
</dbReference>
<dbReference type="HOGENOM" id="CLU_190726_0_0_5"/>
<organism evidence="4 5">
    <name type="scientific">Limimaricola hongkongensis DSM 17492</name>
    <dbReference type="NCBI Taxonomy" id="1122180"/>
    <lineage>
        <taxon>Bacteria</taxon>
        <taxon>Pseudomonadati</taxon>
        <taxon>Pseudomonadota</taxon>
        <taxon>Alphaproteobacteria</taxon>
        <taxon>Rhodobacterales</taxon>
        <taxon>Paracoccaceae</taxon>
        <taxon>Limimaricola</taxon>
    </lineage>
</organism>
<dbReference type="Pfam" id="PF20506">
    <property type="entry name" value="DUF6732"/>
    <property type="match status" value="1"/>
</dbReference>
<keyword evidence="2" id="KW-1133">Transmembrane helix</keyword>
<evidence type="ECO:0000256" key="3">
    <source>
        <dbReference type="SAM" id="SignalP"/>
    </source>
</evidence>
<dbReference type="STRING" id="1122180.Lokhon_00525"/>